<protein>
    <submittedName>
        <fullName evidence="2">Uncharacterized protein</fullName>
    </submittedName>
</protein>
<proteinExistence type="predicted"/>
<evidence type="ECO:0000256" key="1">
    <source>
        <dbReference type="SAM" id="MobiDB-lite"/>
    </source>
</evidence>
<name>G3GRZ0_CRIGR</name>
<dbReference type="AlphaFoldDB" id="G3GRZ0"/>
<dbReference type="EMBL" id="JH000004">
    <property type="protein sequence ID" value="EGV94134.1"/>
    <property type="molecule type" value="Genomic_DNA"/>
</dbReference>
<gene>
    <name evidence="2" type="ORF">I79_000285</name>
</gene>
<evidence type="ECO:0000313" key="3">
    <source>
        <dbReference type="Proteomes" id="UP000001075"/>
    </source>
</evidence>
<reference evidence="3" key="1">
    <citation type="journal article" date="2011" name="Nat. Biotechnol.">
        <title>The genomic sequence of the Chinese hamster ovary (CHO)-K1 cell line.</title>
        <authorList>
            <person name="Xu X."/>
            <person name="Nagarajan H."/>
            <person name="Lewis N.E."/>
            <person name="Pan S."/>
            <person name="Cai Z."/>
            <person name="Liu X."/>
            <person name="Chen W."/>
            <person name="Xie M."/>
            <person name="Wang W."/>
            <person name="Hammond S."/>
            <person name="Andersen M.R."/>
            <person name="Neff N."/>
            <person name="Passarelli B."/>
            <person name="Koh W."/>
            <person name="Fan H.C."/>
            <person name="Wang J."/>
            <person name="Gui Y."/>
            <person name="Lee K.H."/>
            <person name="Betenbaugh M.J."/>
            <person name="Quake S.R."/>
            <person name="Famili I."/>
            <person name="Palsson B.O."/>
            <person name="Wang J."/>
        </authorList>
    </citation>
    <scope>NUCLEOTIDE SEQUENCE [LARGE SCALE GENOMIC DNA]</scope>
    <source>
        <strain evidence="3">CHO K1 cell line</strain>
    </source>
</reference>
<accession>G3GRZ0</accession>
<evidence type="ECO:0000313" key="2">
    <source>
        <dbReference type="EMBL" id="EGV94134.1"/>
    </source>
</evidence>
<organism evidence="2 3">
    <name type="scientific">Cricetulus griseus</name>
    <name type="common">Chinese hamster</name>
    <name type="synonym">Cricetulus barabensis griseus</name>
    <dbReference type="NCBI Taxonomy" id="10029"/>
    <lineage>
        <taxon>Eukaryota</taxon>
        <taxon>Metazoa</taxon>
        <taxon>Chordata</taxon>
        <taxon>Craniata</taxon>
        <taxon>Vertebrata</taxon>
        <taxon>Euteleostomi</taxon>
        <taxon>Mammalia</taxon>
        <taxon>Eutheria</taxon>
        <taxon>Euarchontoglires</taxon>
        <taxon>Glires</taxon>
        <taxon>Rodentia</taxon>
        <taxon>Myomorpha</taxon>
        <taxon>Muroidea</taxon>
        <taxon>Cricetidae</taxon>
        <taxon>Cricetinae</taxon>
        <taxon>Cricetulus</taxon>
    </lineage>
</organism>
<dbReference type="InParanoid" id="G3GRZ0"/>
<feature type="region of interest" description="Disordered" evidence="1">
    <location>
        <begin position="1"/>
        <end position="21"/>
    </location>
</feature>
<dbReference type="Proteomes" id="UP000001075">
    <property type="component" value="Unassembled WGS sequence"/>
</dbReference>
<sequence>MPNKADGLPNPKGTTVLTPMPVFTEEIPEGRHRGSLQMFLQMYLQVIPSVTKKSQDS</sequence>